<dbReference type="CDD" id="cd00038">
    <property type="entry name" value="CAP_ED"/>
    <property type="match status" value="1"/>
</dbReference>
<dbReference type="OrthoDB" id="1253862at2"/>
<dbReference type="Pfam" id="PF00027">
    <property type="entry name" value="cNMP_binding"/>
    <property type="match status" value="1"/>
</dbReference>
<proteinExistence type="predicted"/>
<dbReference type="InterPro" id="IPR014710">
    <property type="entry name" value="RmlC-like_jellyroll"/>
</dbReference>
<dbReference type="SUPFAM" id="SSF51206">
    <property type="entry name" value="cAMP-binding domain-like"/>
    <property type="match status" value="1"/>
</dbReference>
<dbReference type="InterPro" id="IPR000595">
    <property type="entry name" value="cNMP-bd_dom"/>
</dbReference>
<sequence>MILNVFYHLYFYYMQENVTCTKLLIMPNQLYHHIVKLVPAFEKEVEKVLPYFEKRSFPKDYILIKEGNMVDEFYFVLNGCLQIYFTDHSGSKNTIHFAIENWWVTEYNAFLGAPAAHFSIAALEETEVLFIKKEKFNEMLLDFPFMAIYFNKIHMRAYGAALQKQKTYAVTSKKDFHYYFCTHYPDLVKRFPDDVFASYIGISTEELAILNKNFRS</sequence>
<gene>
    <name evidence="2" type="ORF">IX39_15955</name>
</gene>
<feature type="domain" description="Cyclic nucleotide-binding" evidence="1">
    <location>
        <begin position="42"/>
        <end position="140"/>
    </location>
</feature>
<dbReference type="AlphaFoldDB" id="A0A085Z389"/>
<dbReference type="Gene3D" id="2.60.120.10">
    <property type="entry name" value="Jelly Rolls"/>
    <property type="match status" value="1"/>
</dbReference>
<accession>A0A085Z389</accession>
<organism evidence="2 3">
    <name type="scientific">Chryseobacterium formosense</name>
    <dbReference type="NCBI Taxonomy" id="236814"/>
    <lineage>
        <taxon>Bacteria</taxon>
        <taxon>Pseudomonadati</taxon>
        <taxon>Bacteroidota</taxon>
        <taxon>Flavobacteriia</taxon>
        <taxon>Flavobacteriales</taxon>
        <taxon>Weeksellaceae</taxon>
        <taxon>Chryseobacterium group</taxon>
        <taxon>Chryseobacterium</taxon>
    </lineage>
</organism>
<keyword evidence="3" id="KW-1185">Reference proteome</keyword>
<dbReference type="PROSITE" id="PS50042">
    <property type="entry name" value="CNMP_BINDING_3"/>
    <property type="match status" value="1"/>
</dbReference>
<name>A0A085Z389_9FLAO</name>
<dbReference type="eggNOG" id="COG0664">
    <property type="taxonomic scope" value="Bacteria"/>
</dbReference>
<reference evidence="2 3" key="1">
    <citation type="submission" date="2014-07" db="EMBL/GenBank/DDBJ databases">
        <title>Genome of Chryseobacterium formosense LMG 24722.</title>
        <authorList>
            <person name="Pipes S.E."/>
            <person name="Stropko S.J."/>
            <person name="Newman J.D."/>
        </authorList>
    </citation>
    <scope>NUCLEOTIDE SEQUENCE [LARGE SCALE GENOMIC DNA]</scope>
    <source>
        <strain evidence="2 3">LMG 24722</strain>
    </source>
</reference>
<comment type="caution">
    <text evidence="2">The sequence shown here is derived from an EMBL/GenBank/DDBJ whole genome shotgun (WGS) entry which is preliminary data.</text>
</comment>
<dbReference type="STRING" id="236814.IX39_15955"/>
<dbReference type="InterPro" id="IPR018490">
    <property type="entry name" value="cNMP-bd_dom_sf"/>
</dbReference>
<dbReference type="EMBL" id="JPRP01000002">
    <property type="protein sequence ID" value="KFE98902.1"/>
    <property type="molecule type" value="Genomic_DNA"/>
</dbReference>
<evidence type="ECO:0000313" key="2">
    <source>
        <dbReference type="EMBL" id="KFE98902.1"/>
    </source>
</evidence>
<dbReference type="Proteomes" id="UP000028713">
    <property type="component" value="Unassembled WGS sequence"/>
</dbReference>
<protein>
    <recommendedName>
        <fullName evidence="1">Cyclic nucleotide-binding domain-containing protein</fullName>
    </recommendedName>
</protein>
<evidence type="ECO:0000259" key="1">
    <source>
        <dbReference type="PROSITE" id="PS50042"/>
    </source>
</evidence>
<evidence type="ECO:0000313" key="3">
    <source>
        <dbReference type="Proteomes" id="UP000028713"/>
    </source>
</evidence>